<protein>
    <recommendedName>
        <fullName evidence="3">Minor fimbrium subunit Mfa1 C-terminal domain-containing protein</fullName>
    </recommendedName>
</protein>
<dbReference type="Gene3D" id="2.60.40.2580">
    <property type="match status" value="1"/>
</dbReference>
<feature type="region of interest" description="Disordered" evidence="1">
    <location>
        <begin position="515"/>
        <end position="545"/>
    </location>
</feature>
<dbReference type="InterPro" id="IPR029140">
    <property type="entry name" value="Mfa1_C"/>
</dbReference>
<dbReference type="eggNOG" id="ENOG5033R7Z">
    <property type="taxonomic scope" value="Bacteria"/>
</dbReference>
<reference evidence="4 5" key="1">
    <citation type="journal article" date="2011" name="Stand. Genomic Sci.">
        <title>Complete genome sequence of Bacteroides salanitronis type strain (BL78).</title>
        <authorList>
            <person name="Gronow S."/>
            <person name="Held B."/>
            <person name="Lucas S."/>
            <person name="Lapidus A."/>
            <person name="Del Rio T.G."/>
            <person name="Nolan M."/>
            <person name="Tice H."/>
            <person name="Deshpande S."/>
            <person name="Cheng J.F."/>
            <person name="Pitluck S."/>
            <person name="Liolios K."/>
            <person name="Pagani I."/>
            <person name="Ivanova N."/>
            <person name="Mavromatis K."/>
            <person name="Pati A."/>
            <person name="Tapia R."/>
            <person name="Han C."/>
            <person name="Goodwin L."/>
            <person name="Chen A."/>
            <person name="Palaniappan K."/>
            <person name="Land M."/>
            <person name="Hauser L."/>
            <person name="Chang Y.J."/>
            <person name="Jeffries C.D."/>
            <person name="Brambilla E.M."/>
            <person name="Rohde M."/>
            <person name="Goker M."/>
            <person name="Detter J.C."/>
            <person name="Woyke T."/>
            <person name="Bristow J."/>
            <person name="Markowitz V."/>
            <person name="Hugenholtz P."/>
            <person name="Kyrpides N.C."/>
            <person name="Klenk H.P."/>
            <person name="Eisen J.A."/>
        </authorList>
    </citation>
    <scope>NUCLEOTIDE SEQUENCE [LARGE SCALE GENOMIC DNA]</scope>
    <source>
        <strain evidence="4 5">DSM 18170</strain>
    </source>
</reference>
<name>F0QZ16_PHOSB</name>
<dbReference type="EMBL" id="CP002530">
    <property type="protein sequence ID" value="ADY36045.1"/>
    <property type="molecule type" value="Genomic_DNA"/>
</dbReference>
<feature type="chain" id="PRO_5003254654" description="Minor fimbrium subunit Mfa1 C-terminal domain-containing protein" evidence="2">
    <location>
        <begin position="22"/>
        <end position="573"/>
    </location>
</feature>
<feature type="domain" description="Minor fimbrium subunit Mfa1 C-terminal" evidence="3">
    <location>
        <begin position="473"/>
        <end position="561"/>
    </location>
</feature>
<dbReference type="Proteomes" id="UP000007486">
    <property type="component" value="Chromosome"/>
</dbReference>
<keyword evidence="5" id="KW-1185">Reference proteome</keyword>
<dbReference type="InterPro" id="IPR047786">
    <property type="entry name" value="Mfa1_fim"/>
</dbReference>
<dbReference type="Gene3D" id="2.60.40.3690">
    <property type="match status" value="1"/>
</dbReference>
<feature type="compositionally biased region" description="Acidic residues" evidence="1">
    <location>
        <begin position="519"/>
        <end position="543"/>
    </location>
</feature>
<dbReference type="NCBIfam" id="NF038041">
    <property type="entry name" value="fim_Mfa1_fam"/>
    <property type="match status" value="1"/>
</dbReference>
<gene>
    <name evidence="4" type="ordered locus">Bacsa_1473</name>
</gene>
<keyword evidence="2" id="KW-0732">Signal</keyword>
<dbReference type="OrthoDB" id="1095847at2"/>
<feature type="signal peptide" evidence="2">
    <location>
        <begin position="1"/>
        <end position="21"/>
    </location>
</feature>
<evidence type="ECO:0000313" key="5">
    <source>
        <dbReference type="Proteomes" id="UP000007486"/>
    </source>
</evidence>
<proteinExistence type="predicted"/>
<dbReference type="STRING" id="667015.Bacsa_1473"/>
<dbReference type="Pfam" id="PF15495">
    <property type="entry name" value="Fimbrillin_C"/>
    <property type="match status" value="1"/>
</dbReference>
<evidence type="ECO:0000313" key="4">
    <source>
        <dbReference type="EMBL" id="ADY36045.1"/>
    </source>
</evidence>
<dbReference type="GO" id="GO:0009418">
    <property type="term" value="C:pilus shaft"/>
    <property type="evidence" value="ECO:0007669"/>
    <property type="project" value="InterPro"/>
</dbReference>
<organism evidence="4 5">
    <name type="scientific">Phocaeicola salanitronis (strain DSM 18170 / JCM 13657 / CCUG 60908 / BL78)</name>
    <name type="common">Bacteroides salanitronis</name>
    <dbReference type="NCBI Taxonomy" id="667015"/>
    <lineage>
        <taxon>Bacteria</taxon>
        <taxon>Pseudomonadati</taxon>
        <taxon>Bacteroidota</taxon>
        <taxon>Bacteroidia</taxon>
        <taxon>Bacteroidales</taxon>
        <taxon>Bacteroidaceae</taxon>
        <taxon>Phocaeicola</taxon>
    </lineage>
</organism>
<accession>F0QZ16</accession>
<dbReference type="RefSeq" id="WP_013617476.1">
    <property type="nucleotide sequence ID" value="NC_015164.1"/>
</dbReference>
<evidence type="ECO:0000259" key="3">
    <source>
        <dbReference type="Pfam" id="PF15495"/>
    </source>
</evidence>
<dbReference type="KEGG" id="bsa:Bacsa_1473"/>
<dbReference type="HOGENOM" id="CLU_424939_0_0_10"/>
<sequence length="573" mass="64741">MKAFANIFTLSALAVCLTACNDDIGTGSNLPAEESEGIYLKFALDLPSGSGSRSKTDTEEGEDYGSSSDGTEVSKDRENRISQIMLVFTDEDNNYLTSTNVTSVSPTTSTVNEYVITIPPERLADYVSPEPEQGEEAQQRVANVYAYCNPTPELRALAGAAEGSTEVTNFIQKAHTITDDKNASVWQDNNFLMSNAVKRQIDLPTSWYDNLSSSSAFDIGTIKVERSVARFDYKAVHDDNKYVVRDNLESQDEESKKNPGIYIQLTDVALINMSKSFYYLRRVSKNGQNTEATICGVETANNYVVDTDAADKLKYTTASNWPNKRDNFFYNLEKPDTWKWTSLAAISKNEEDNTIEPEDKKGYHIWRYAIENTIPQDNEGDDELQKNGITTGVVFRAKIGREDNSDVTWTDGNDIYVFDDVLYGDWNAVREYAKEHPNEDVAYAYEAVESGDYEPEKAGFTIYTQNEDGNYYAYYYYWNRHHDNEKEPDMGPMEFAVVRNNVYKLSVEAIYRFGYPEGETPDSETPDEEEPKEDPGPDPEPDPEVFLKVNVQVLPWVVRENEISFGDKDTGTN</sequence>
<evidence type="ECO:0000256" key="2">
    <source>
        <dbReference type="SAM" id="SignalP"/>
    </source>
</evidence>
<feature type="region of interest" description="Disordered" evidence="1">
    <location>
        <begin position="48"/>
        <end position="76"/>
    </location>
</feature>
<evidence type="ECO:0000256" key="1">
    <source>
        <dbReference type="SAM" id="MobiDB-lite"/>
    </source>
</evidence>
<dbReference type="AlphaFoldDB" id="F0QZ16"/>